<evidence type="ECO:0000256" key="4">
    <source>
        <dbReference type="ARBA" id="ARBA00008694"/>
    </source>
</evidence>
<evidence type="ECO:0000256" key="5">
    <source>
        <dbReference type="ARBA" id="ARBA00012697"/>
    </source>
</evidence>
<comment type="subcellular location">
    <subcellularLocation>
        <location evidence="2 15">Mitochondrion</location>
    </subcellularLocation>
</comment>
<gene>
    <name evidence="18" type="ORF">L249_4303</name>
</gene>
<keyword evidence="10 15" id="KW-0496">Mitochondrion</keyword>
<evidence type="ECO:0000256" key="13">
    <source>
        <dbReference type="ARBA" id="ARBA00033251"/>
    </source>
</evidence>
<keyword evidence="9" id="KW-0809">Transit peptide</keyword>
<dbReference type="UniPathway" id="UPA00068">
    <property type="reaction ID" value="UER00106"/>
</dbReference>
<dbReference type="EC" id="2.3.1.1" evidence="5 15"/>
<dbReference type="PANTHER" id="PTHR23342:SF4">
    <property type="entry name" value="AMINO-ACID ACETYLTRANSFERASE, MITOCHONDRIAL"/>
    <property type="match status" value="1"/>
</dbReference>
<proteinExistence type="inferred from homology"/>
<dbReference type="PANTHER" id="PTHR23342">
    <property type="entry name" value="N-ACETYLGLUTAMATE SYNTHASE"/>
    <property type="match status" value="1"/>
</dbReference>
<evidence type="ECO:0000256" key="9">
    <source>
        <dbReference type="ARBA" id="ARBA00022946"/>
    </source>
</evidence>
<dbReference type="FunFam" id="3.40.630.30:FF:000049">
    <property type="entry name" value="Amino-acid acetyltransferase, mitochondrial"/>
    <property type="match status" value="1"/>
</dbReference>
<evidence type="ECO:0000256" key="15">
    <source>
        <dbReference type="PIRNR" id="PIRNR007892"/>
    </source>
</evidence>
<keyword evidence="8 15" id="KW-0808">Transferase</keyword>
<dbReference type="PROSITE" id="PS51731">
    <property type="entry name" value="GNAT_NAGS"/>
    <property type="match status" value="1"/>
</dbReference>
<keyword evidence="11 15" id="KW-0012">Acyltransferase</keyword>
<dbReference type="Proteomes" id="UP000253664">
    <property type="component" value="Unassembled WGS sequence"/>
</dbReference>
<keyword evidence="19" id="KW-1185">Reference proteome</keyword>
<comment type="pathway">
    <text evidence="3 15">Amino-acid biosynthesis; L-arginine biosynthesis; N(2)-acetyl-L-ornithine from L-glutamate: step 1/4.</text>
</comment>
<dbReference type="GO" id="GO:0006592">
    <property type="term" value="P:ornithine biosynthetic process"/>
    <property type="evidence" value="ECO:0007669"/>
    <property type="project" value="TreeGrafter"/>
</dbReference>
<dbReference type="InterPro" id="IPR011190">
    <property type="entry name" value="GlcNAc_Synth_fun"/>
</dbReference>
<comment type="function">
    <text evidence="1 15">N-acetylglutamate synthase involved in arginine biosynthesis.</text>
</comment>
<evidence type="ECO:0000256" key="14">
    <source>
        <dbReference type="ARBA" id="ARBA00048372"/>
    </source>
</evidence>
<accession>A0A367L7B9</accession>
<organism evidence="18 19">
    <name type="scientific">Ophiocordyceps polyrhachis-furcata BCC 54312</name>
    <dbReference type="NCBI Taxonomy" id="1330021"/>
    <lineage>
        <taxon>Eukaryota</taxon>
        <taxon>Fungi</taxon>
        <taxon>Dikarya</taxon>
        <taxon>Ascomycota</taxon>
        <taxon>Pezizomycotina</taxon>
        <taxon>Sordariomycetes</taxon>
        <taxon>Hypocreomycetidae</taxon>
        <taxon>Hypocreales</taxon>
        <taxon>Ophiocordycipitaceae</taxon>
        <taxon>Ophiocordyceps</taxon>
    </lineage>
</organism>
<evidence type="ECO:0000313" key="19">
    <source>
        <dbReference type="Proteomes" id="UP000253664"/>
    </source>
</evidence>
<evidence type="ECO:0000256" key="10">
    <source>
        <dbReference type="ARBA" id="ARBA00023128"/>
    </source>
</evidence>
<comment type="catalytic activity">
    <reaction evidence="14 15">
        <text>L-glutamate + acetyl-CoA = N-acetyl-L-glutamate + CoA + H(+)</text>
        <dbReference type="Rhea" id="RHEA:24292"/>
        <dbReference type="ChEBI" id="CHEBI:15378"/>
        <dbReference type="ChEBI" id="CHEBI:29985"/>
        <dbReference type="ChEBI" id="CHEBI:44337"/>
        <dbReference type="ChEBI" id="CHEBI:57287"/>
        <dbReference type="ChEBI" id="CHEBI:57288"/>
        <dbReference type="EC" id="2.3.1.1"/>
    </reaction>
</comment>
<dbReference type="OrthoDB" id="5585968at2759"/>
<reference evidence="18 19" key="1">
    <citation type="journal article" date="2015" name="BMC Genomics">
        <title>Insights from the genome of Ophiocordyceps polyrhachis-furcata to pathogenicity and host specificity in insect fungi.</title>
        <authorList>
            <person name="Wichadakul D."/>
            <person name="Kobmoo N."/>
            <person name="Ingsriswang S."/>
            <person name="Tangphatsornruang S."/>
            <person name="Chantasingh D."/>
            <person name="Luangsa-ard J.J."/>
            <person name="Eurwilaichitr L."/>
        </authorList>
    </citation>
    <scope>NUCLEOTIDE SEQUENCE [LARGE SCALE GENOMIC DNA]</scope>
    <source>
        <strain evidence="18 19">BCC 54312</strain>
    </source>
</reference>
<dbReference type="InterPro" id="IPR006855">
    <property type="entry name" value="Vertebrate-like_GNAT_dom"/>
</dbReference>
<evidence type="ECO:0000256" key="11">
    <source>
        <dbReference type="ARBA" id="ARBA00023315"/>
    </source>
</evidence>
<evidence type="ECO:0000256" key="7">
    <source>
        <dbReference type="ARBA" id="ARBA00022605"/>
    </source>
</evidence>
<evidence type="ECO:0000256" key="12">
    <source>
        <dbReference type="ARBA" id="ARBA00030346"/>
    </source>
</evidence>
<dbReference type="EMBL" id="LKCN02000012">
    <property type="protein sequence ID" value="RCI10326.1"/>
    <property type="molecule type" value="Genomic_DNA"/>
</dbReference>
<keyword evidence="7 15" id="KW-0028">Amino-acid biosynthesis</keyword>
<dbReference type="GO" id="GO:0004042">
    <property type="term" value="F:L-glutamate N-acetyltransferase activity"/>
    <property type="evidence" value="ECO:0007669"/>
    <property type="project" value="InterPro"/>
</dbReference>
<evidence type="ECO:0000256" key="16">
    <source>
        <dbReference type="SAM" id="MobiDB-lite"/>
    </source>
</evidence>
<name>A0A367L7B9_9HYPO</name>
<dbReference type="GO" id="GO:0005759">
    <property type="term" value="C:mitochondrial matrix"/>
    <property type="evidence" value="ECO:0007669"/>
    <property type="project" value="TreeGrafter"/>
</dbReference>
<dbReference type="AlphaFoldDB" id="A0A367L7B9"/>
<evidence type="ECO:0000256" key="2">
    <source>
        <dbReference type="ARBA" id="ARBA00004173"/>
    </source>
</evidence>
<evidence type="ECO:0000259" key="17">
    <source>
        <dbReference type="PROSITE" id="PS51731"/>
    </source>
</evidence>
<comment type="similarity">
    <text evidence="4 15">Belongs to the acetyltransferase family.</text>
</comment>
<feature type="domain" description="N-acetyltransferase" evidence="17">
    <location>
        <begin position="434"/>
        <end position="602"/>
    </location>
</feature>
<evidence type="ECO:0000313" key="18">
    <source>
        <dbReference type="EMBL" id="RCI10326.1"/>
    </source>
</evidence>
<dbReference type="PIRSF" id="PIRSF007892">
    <property type="entry name" value="NAGS_fungal"/>
    <property type="match status" value="1"/>
</dbReference>
<dbReference type="Pfam" id="PF04768">
    <property type="entry name" value="NAT"/>
    <property type="match status" value="1"/>
</dbReference>
<dbReference type="GO" id="GO:0006526">
    <property type="term" value="P:L-arginine biosynthetic process"/>
    <property type="evidence" value="ECO:0007669"/>
    <property type="project" value="UniProtKB-UniPathway"/>
</dbReference>
<evidence type="ECO:0000256" key="1">
    <source>
        <dbReference type="ARBA" id="ARBA00002294"/>
    </source>
</evidence>
<evidence type="ECO:0000256" key="3">
    <source>
        <dbReference type="ARBA" id="ARBA00004925"/>
    </source>
</evidence>
<comment type="caution">
    <text evidence="18">The sequence shown here is derived from an EMBL/GenBank/DDBJ whole genome shotgun (WGS) entry which is preliminary data.</text>
</comment>
<sequence length="614" mass="67641">MWTFRGTAALERRLVDDALRPKHSVRPLSGAFVSRAKKVALDRDVIVSVLESSATRREAKGYLQKYASPMPKPSSFLQDPRQPQEKRGPDKTLPHVAVVKLRMPQQLPQDILNGIARTLSQLRMLGLIAVVVVDSHVGASRQELQDDAWRLCEAVDASLDQPGAKLVDNVFATSSPVKSLVPASIFSQRMRVDDGGLLERALQHGIITIAPSVARSDDMSAPRPAEAHETVLSLTKFLSGMQFDGPVDHGTGDWRPRKIASVERLIILDPLGGIPLPGRVDLCHRFVNLEQEYGALMHYFKTSNKDDQMSASQDMHAANLRLARDSLSMLPPSSSVLITTPLAAANSSPTIPAAASFGFAEMVKTRRKRNPLLHNLLTDKPVTSPSLPLQRIQGEPAGDSQTAGLSDATLVKRGLPVTIYPDPSVSPWRPPGPDSPRLRLTDNCIDLPRLIHLIEDSFGRKLDVKGYMDRINDKLAGIIIAGEYEGGAIFTWERPDTVDEREAYPPARLVPYLDKFAVLRNLQGSGGVADVVFNAMVRDCFPGGVCWRSRKTNPVNRWYFERSTGTCKLSGSNWTMFWTTIGLDIRSPVLQDYEAVCRGVRPSWADDGPGMQDD</sequence>
<evidence type="ECO:0000256" key="6">
    <source>
        <dbReference type="ARBA" id="ARBA00018802"/>
    </source>
</evidence>
<dbReference type="Gene3D" id="3.40.630.30">
    <property type="match status" value="1"/>
</dbReference>
<dbReference type="STRING" id="1330021.A0A367L7B9"/>
<feature type="compositionally biased region" description="Basic and acidic residues" evidence="16">
    <location>
        <begin position="82"/>
        <end position="92"/>
    </location>
</feature>
<evidence type="ECO:0000256" key="8">
    <source>
        <dbReference type="ARBA" id="ARBA00022679"/>
    </source>
</evidence>
<protein>
    <recommendedName>
        <fullName evidence="6 15">Amino-acid acetyltransferase, mitochondrial</fullName>
        <ecNumber evidence="5 15">2.3.1.1</ecNumber>
    </recommendedName>
    <alternativeName>
        <fullName evidence="12 15">Glutamate N-acetyltransferase</fullName>
    </alternativeName>
    <alternativeName>
        <fullName evidence="13 15">N-acetylglutamate synthase</fullName>
    </alternativeName>
</protein>
<feature type="region of interest" description="Disordered" evidence="16">
    <location>
        <begin position="64"/>
        <end position="92"/>
    </location>
</feature>